<dbReference type="AlphaFoldDB" id="A0A645FZ67"/>
<accession>A0A645FZ67</accession>
<feature type="region of interest" description="Disordered" evidence="1">
    <location>
        <begin position="42"/>
        <end position="68"/>
    </location>
</feature>
<reference evidence="2" key="1">
    <citation type="submission" date="2019-08" db="EMBL/GenBank/DDBJ databases">
        <authorList>
            <person name="Kucharzyk K."/>
            <person name="Murdoch R.W."/>
            <person name="Higgins S."/>
            <person name="Loffler F."/>
        </authorList>
    </citation>
    <scope>NUCLEOTIDE SEQUENCE</scope>
</reference>
<sequence length="123" mass="13039">MGHDIAAIDRRRIRSDDALADDVHGVAADFTELQHVADGIGAPRAVGRKHTHPAGIGVGKQPVDADSRRAHVDITDDGIADCSRIGHTELNQVEVASADSIFFQSGRDIAGSRQSDGHRIGVD</sequence>
<proteinExistence type="predicted"/>
<organism evidence="2">
    <name type="scientific">bioreactor metagenome</name>
    <dbReference type="NCBI Taxonomy" id="1076179"/>
    <lineage>
        <taxon>unclassified sequences</taxon>
        <taxon>metagenomes</taxon>
        <taxon>ecological metagenomes</taxon>
    </lineage>
</organism>
<comment type="caution">
    <text evidence="2">The sequence shown here is derived from an EMBL/GenBank/DDBJ whole genome shotgun (WGS) entry which is preliminary data.</text>
</comment>
<evidence type="ECO:0000313" key="2">
    <source>
        <dbReference type="EMBL" id="MPN17164.1"/>
    </source>
</evidence>
<name>A0A645FZ67_9ZZZZ</name>
<gene>
    <name evidence="2" type="ORF">SDC9_164514</name>
</gene>
<evidence type="ECO:0000256" key="1">
    <source>
        <dbReference type="SAM" id="MobiDB-lite"/>
    </source>
</evidence>
<protein>
    <submittedName>
        <fullName evidence="2">Uncharacterized protein</fullName>
    </submittedName>
</protein>
<dbReference type="EMBL" id="VSSQ01064210">
    <property type="protein sequence ID" value="MPN17164.1"/>
    <property type="molecule type" value="Genomic_DNA"/>
</dbReference>